<feature type="region of interest" description="Disordered" evidence="1">
    <location>
        <begin position="262"/>
        <end position="301"/>
    </location>
</feature>
<protein>
    <submittedName>
        <fullName evidence="3">Uncharacterized protein</fullName>
    </submittedName>
</protein>
<keyword evidence="2" id="KW-1133">Transmembrane helix</keyword>
<dbReference type="OrthoDB" id="3695687at2"/>
<dbReference type="STRING" id="402600.SAMN05216188_10196"/>
<dbReference type="EMBL" id="FOFR01000001">
    <property type="protein sequence ID" value="SEP65841.1"/>
    <property type="molecule type" value="Genomic_DNA"/>
</dbReference>
<reference evidence="4" key="1">
    <citation type="submission" date="2016-10" db="EMBL/GenBank/DDBJ databases">
        <authorList>
            <person name="Varghese N."/>
            <person name="Submissions S."/>
        </authorList>
    </citation>
    <scope>NUCLEOTIDE SEQUENCE [LARGE SCALE GENOMIC DNA]</scope>
    <source>
        <strain evidence="4">CGMCC 4.3525</strain>
    </source>
</reference>
<evidence type="ECO:0000256" key="1">
    <source>
        <dbReference type="SAM" id="MobiDB-lite"/>
    </source>
</evidence>
<dbReference type="Proteomes" id="UP000199352">
    <property type="component" value="Unassembled WGS sequence"/>
</dbReference>
<keyword evidence="4" id="KW-1185">Reference proteome</keyword>
<feature type="region of interest" description="Disordered" evidence="1">
    <location>
        <begin position="57"/>
        <end position="76"/>
    </location>
</feature>
<accession>A0A1H8ZNJ4</accession>
<name>A0A1H8ZNJ4_9PSEU</name>
<dbReference type="RefSeq" id="WP_089948196.1">
    <property type="nucleotide sequence ID" value="NZ_FOFR01000001.1"/>
</dbReference>
<keyword evidence="2" id="KW-0812">Transmembrane</keyword>
<sequence>MNLEEELRGALDVSAPPPTTTLDVVLKRGRRRVLAQRAGAVLGVVAVVAGIGIGATTLNHAAPDPTPADRPDYGPATVEHTAEHTAAWPRVATAPRIPYETWSPAASAPPPPGRAAVDIPLCLIKPTDRPAKTDVGAVAFNPEAVDKWLEDARKVLPEVTVGAATPNATSTSYEADVSDSRGTGSIRITVGRFTGTPLAAANDALWETGDCEPARRLESDGSIAQLHGVRPYEPFQSLVQVLRVYRVDTSLIQVELRNFGSPDYLADDPQNPGASRRTGAGRPTLPLSEEQFSRLGPVFAE</sequence>
<gene>
    <name evidence="3" type="ORF">SAMN05216188_10196</name>
</gene>
<evidence type="ECO:0000313" key="4">
    <source>
        <dbReference type="Proteomes" id="UP000199352"/>
    </source>
</evidence>
<feature type="transmembrane region" description="Helical" evidence="2">
    <location>
        <begin position="38"/>
        <end position="58"/>
    </location>
</feature>
<keyword evidence="2" id="KW-0472">Membrane</keyword>
<proteinExistence type="predicted"/>
<evidence type="ECO:0000313" key="3">
    <source>
        <dbReference type="EMBL" id="SEP65841.1"/>
    </source>
</evidence>
<dbReference type="AlphaFoldDB" id="A0A1H8ZNJ4"/>
<organism evidence="3 4">
    <name type="scientific">Lentzea xinjiangensis</name>
    <dbReference type="NCBI Taxonomy" id="402600"/>
    <lineage>
        <taxon>Bacteria</taxon>
        <taxon>Bacillati</taxon>
        <taxon>Actinomycetota</taxon>
        <taxon>Actinomycetes</taxon>
        <taxon>Pseudonocardiales</taxon>
        <taxon>Pseudonocardiaceae</taxon>
        <taxon>Lentzea</taxon>
    </lineage>
</organism>
<evidence type="ECO:0000256" key="2">
    <source>
        <dbReference type="SAM" id="Phobius"/>
    </source>
</evidence>